<organism evidence="13 14">
    <name type="scientific">Nocardia neocaledoniensis</name>
    <dbReference type="NCBI Taxonomy" id="236511"/>
    <lineage>
        <taxon>Bacteria</taxon>
        <taxon>Bacillati</taxon>
        <taxon>Actinomycetota</taxon>
        <taxon>Actinomycetes</taxon>
        <taxon>Mycobacteriales</taxon>
        <taxon>Nocardiaceae</taxon>
        <taxon>Nocardia</taxon>
    </lineage>
</organism>
<comment type="similarity">
    <text evidence="9">Belongs to the binding-protein-dependent transport system permease family.</text>
</comment>
<evidence type="ECO:0000256" key="4">
    <source>
        <dbReference type="ARBA" id="ARBA00022692"/>
    </source>
</evidence>
<dbReference type="SUPFAM" id="SSF161098">
    <property type="entry name" value="MetI-like"/>
    <property type="match status" value="1"/>
</dbReference>
<feature type="compositionally biased region" description="Low complexity" evidence="10">
    <location>
        <begin position="318"/>
        <end position="333"/>
    </location>
</feature>
<feature type="transmembrane region" description="Helical" evidence="9">
    <location>
        <begin position="14"/>
        <end position="37"/>
    </location>
</feature>
<dbReference type="Pfam" id="PF00005">
    <property type="entry name" value="ABC_tran"/>
    <property type="match status" value="2"/>
</dbReference>
<evidence type="ECO:0000256" key="1">
    <source>
        <dbReference type="ARBA" id="ARBA00004141"/>
    </source>
</evidence>
<feature type="transmembrane region" description="Helical" evidence="9">
    <location>
        <begin position="136"/>
        <end position="154"/>
    </location>
</feature>
<feature type="domain" description="ABC transporter" evidence="11">
    <location>
        <begin position="377"/>
        <end position="614"/>
    </location>
</feature>
<dbReference type="InterPro" id="IPR017871">
    <property type="entry name" value="ABC_transporter-like_CS"/>
</dbReference>
<keyword evidence="3 9" id="KW-0813">Transport</keyword>
<feature type="transmembrane region" description="Helical" evidence="9">
    <location>
        <begin position="200"/>
        <end position="222"/>
    </location>
</feature>
<dbReference type="Gene3D" id="1.10.3720.10">
    <property type="entry name" value="MetI-like"/>
    <property type="match status" value="1"/>
</dbReference>
<feature type="domain" description="ABC transporter" evidence="11">
    <location>
        <begin position="748"/>
        <end position="987"/>
    </location>
</feature>
<dbReference type="PANTHER" id="PTHR43776">
    <property type="entry name" value="TRANSPORT ATP-BINDING PROTEIN"/>
    <property type="match status" value="1"/>
</dbReference>
<protein>
    <submittedName>
        <fullName evidence="13">Binding-protein-dependent transport system inner membrane component</fullName>
    </submittedName>
</protein>
<sequence length="988" mass="100270">MMGRGHGRVRADSWWRWSVGAGVALVILLAVVGPLLAPYSAERAVGMPFAGPGGGAVLGTDRLGRDVLSHLLTGGFQLLVVSAVIAVAVTVLSALLGAVAAVRPRAATVIALGGDLLILLPAVLGILLVLTAWPQGGVFALIAVSLLFGVPYCARIFASAAAGIAATGYVEAAIASGESLTHLVFREILPNLRSIFTTQLGLRFVVAVYLVSTVAFLGVSALDDDNWANMVRDNASGLLLNPWATLAPSAAIAVVAVGVNLVVTGGPARTSPGRANLPAPSDDAVSGPDAKSSAVGAGHDRGAESPAVEAVPGRDETPSAVAAGSVVAAKPPADGAVAEKTGRRAGTDGLDSAENVAPSALSKRPGGDPRPDDGAAVVVEDLTVVAHSGAVLLAPLSFRLKPGTVTALTGASGAGKSTAMRALLGHVPPGVTRTGTVRVAGHDVFALDPVALRTFRRTTIAYVGQDPGSELNPLLRVRTLLAEAAPTASDADRLAALETVGLDATHLRRRCGRLSGGQQRRVALARALLRRPDVVVLDEPLAGLHGALRTEIAHLIAGLATDGSTAVLLSGHDTKTIHAIADTVLEVHPPGGLPDRAERLATDGRRSTPAQNAAESPRRATDPIDSPRPDGSDVDTECGAAAEVGAPESAWDATTPAVRAERASAGSSRADAGSSAEPVPGKSPSVASTQAATSYDIAKHDATGHGVGGVHTNGEAPGPSSAAVLPDVEGETPGSSGTADPPERSIALRAKAIRASANGEDLLHDIGFTVRTGEALAVVGPSGAGKTTLARVLAGLHRTATGTLELRGTPIRVGRRRRIRAGANGIQLVTQNPLGALNPRRTVEQTLARPLRRIAGVPKAELGARVESLLTAVDLPADLASRHPAELSGGQRQRVALARALAADPAVLICDEITTALDTATAAAIMALLDDLRATRGTAVVLISHDMALVTTHCTGLLVLDHGRIVESGAPTTVLATPSHQATADLLG</sequence>
<accession>A0A317NAE0</accession>
<proteinExistence type="inferred from homology"/>
<dbReference type="Gene3D" id="3.40.50.300">
    <property type="entry name" value="P-loop containing nucleotide triphosphate hydrolases"/>
    <property type="match status" value="2"/>
</dbReference>
<reference evidence="13 14" key="1">
    <citation type="submission" date="2018-05" db="EMBL/GenBank/DDBJ databases">
        <title>Genomic Encyclopedia of Type Strains, Phase IV (KMG-IV): sequencing the most valuable type-strain genomes for metagenomic binning, comparative biology and taxonomic classification.</title>
        <authorList>
            <person name="Goeker M."/>
        </authorList>
    </citation>
    <scope>NUCLEOTIDE SEQUENCE [LARGE SCALE GENOMIC DNA]</scope>
    <source>
        <strain evidence="13 14">DSM 44717</strain>
    </source>
</reference>
<dbReference type="PROSITE" id="PS50893">
    <property type="entry name" value="ABC_TRANSPORTER_2"/>
    <property type="match status" value="2"/>
</dbReference>
<evidence type="ECO:0000256" key="2">
    <source>
        <dbReference type="ARBA" id="ARBA00005417"/>
    </source>
</evidence>
<feature type="domain" description="ABC transmembrane type-1" evidence="12">
    <location>
        <begin position="79"/>
        <end position="263"/>
    </location>
</feature>
<keyword evidence="6" id="KW-0067">ATP-binding</keyword>
<feature type="compositionally biased region" description="Basic and acidic residues" evidence="10">
    <location>
        <begin position="595"/>
        <end position="606"/>
    </location>
</feature>
<keyword evidence="4 9" id="KW-0812">Transmembrane</keyword>
<feature type="transmembrane region" description="Helical" evidence="9">
    <location>
        <begin position="242"/>
        <end position="263"/>
    </location>
</feature>
<keyword evidence="8 9" id="KW-0472">Membrane</keyword>
<comment type="similarity">
    <text evidence="2">Belongs to the ABC transporter superfamily.</text>
</comment>
<feature type="region of interest" description="Disordered" evidence="10">
    <location>
        <begin position="268"/>
        <end position="373"/>
    </location>
</feature>
<dbReference type="AlphaFoldDB" id="A0A317NAE0"/>
<evidence type="ECO:0000313" key="14">
    <source>
        <dbReference type="Proteomes" id="UP000246410"/>
    </source>
</evidence>
<evidence type="ECO:0000256" key="8">
    <source>
        <dbReference type="ARBA" id="ARBA00023136"/>
    </source>
</evidence>
<dbReference type="PANTHER" id="PTHR43776:SF7">
    <property type="entry name" value="D,D-DIPEPTIDE TRANSPORT ATP-BINDING PROTEIN DDPF-RELATED"/>
    <property type="match status" value="1"/>
</dbReference>
<evidence type="ECO:0000256" key="10">
    <source>
        <dbReference type="SAM" id="MobiDB-lite"/>
    </source>
</evidence>
<evidence type="ECO:0000256" key="9">
    <source>
        <dbReference type="RuleBase" id="RU363032"/>
    </source>
</evidence>
<gene>
    <name evidence="13" type="ORF">DFR69_109203</name>
</gene>
<dbReference type="PROSITE" id="PS50928">
    <property type="entry name" value="ABC_TM1"/>
    <property type="match status" value="1"/>
</dbReference>
<dbReference type="InterPro" id="IPR003439">
    <property type="entry name" value="ABC_transporter-like_ATP-bd"/>
</dbReference>
<name>A0A317NAE0_9NOCA</name>
<comment type="caution">
    <text evidence="13">The sequence shown here is derived from an EMBL/GenBank/DDBJ whole genome shotgun (WGS) entry which is preliminary data.</text>
</comment>
<feature type="compositionally biased region" description="Low complexity" evidence="10">
    <location>
        <begin position="663"/>
        <end position="677"/>
    </location>
</feature>
<dbReference type="Proteomes" id="UP000246410">
    <property type="component" value="Unassembled WGS sequence"/>
</dbReference>
<dbReference type="InterPro" id="IPR000515">
    <property type="entry name" value="MetI-like"/>
</dbReference>
<dbReference type="SUPFAM" id="SSF52540">
    <property type="entry name" value="P-loop containing nucleoside triphosphate hydrolases"/>
    <property type="match status" value="2"/>
</dbReference>
<keyword evidence="7 9" id="KW-1133">Transmembrane helix</keyword>
<feature type="transmembrane region" description="Helical" evidence="9">
    <location>
        <begin position="76"/>
        <end position="102"/>
    </location>
</feature>
<evidence type="ECO:0000259" key="12">
    <source>
        <dbReference type="PROSITE" id="PS50928"/>
    </source>
</evidence>
<evidence type="ECO:0000256" key="5">
    <source>
        <dbReference type="ARBA" id="ARBA00022741"/>
    </source>
</evidence>
<dbReference type="InterPro" id="IPR035906">
    <property type="entry name" value="MetI-like_sf"/>
</dbReference>
<dbReference type="InterPro" id="IPR027417">
    <property type="entry name" value="P-loop_NTPase"/>
</dbReference>
<dbReference type="SMART" id="SM00382">
    <property type="entry name" value="AAA"/>
    <property type="match status" value="2"/>
</dbReference>
<evidence type="ECO:0000256" key="6">
    <source>
        <dbReference type="ARBA" id="ARBA00022840"/>
    </source>
</evidence>
<dbReference type="InterPro" id="IPR050319">
    <property type="entry name" value="ABC_transp_ATP-bind"/>
</dbReference>
<dbReference type="InterPro" id="IPR003593">
    <property type="entry name" value="AAA+_ATPase"/>
</dbReference>
<feature type="region of interest" description="Disordered" evidence="10">
    <location>
        <begin position="587"/>
        <end position="744"/>
    </location>
</feature>
<evidence type="ECO:0000256" key="3">
    <source>
        <dbReference type="ARBA" id="ARBA00022448"/>
    </source>
</evidence>
<dbReference type="GO" id="GO:0005886">
    <property type="term" value="C:plasma membrane"/>
    <property type="evidence" value="ECO:0007669"/>
    <property type="project" value="UniProtKB-SubCell"/>
</dbReference>
<evidence type="ECO:0000256" key="7">
    <source>
        <dbReference type="ARBA" id="ARBA00022989"/>
    </source>
</evidence>
<evidence type="ECO:0000313" key="13">
    <source>
        <dbReference type="EMBL" id="PWV72286.1"/>
    </source>
</evidence>
<dbReference type="CDD" id="cd06261">
    <property type="entry name" value="TM_PBP2"/>
    <property type="match status" value="1"/>
</dbReference>
<feature type="compositionally biased region" description="Basic and acidic residues" evidence="10">
    <location>
        <begin position="616"/>
        <end position="631"/>
    </location>
</feature>
<dbReference type="GO" id="GO:0016887">
    <property type="term" value="F:ATP hydrolysis activity"/>
    <property type="evidence" value="ECO:0007669"/>
    <property type="project" value="InterPro"/>
</dbReference>
<dbReference type="PROSITE" id="PS00211">
    <property type="entry name" value="ABC_TRANSPORTER_1"/>
    <property type="match status" value="2"/>
</dbReference>
<keyword evidence="14" id="KW-1185">Reference proteome</keyword>
<dbReference type="EMBL" id="QGTL01000009">
    <property type="protein sequence ID" value="PWV72286.1"/>
    <property type="molecule type" value="Genomic_DNA"/>
</dbReference>
<keyword evidence="5" id="KW-0547">Nucleotide-binding</keyword>
<dbReference type="GO" id="GO:0005524">
    <property type="term" value="F:ATP binding"/>
    <property type="evidence" value="ECO:0007669"/>
    <property type="project" value="UniProtKB-KW"/>
</dbReference>
<feature type="transmembrane region" description="Helical" evidence="9">
    <location>
        <begin position="109"/>
        <end position="130"/>
    </location>
</feature>
<dbReference type="GO" id="GO:0055085">
    <property type="term" value="P:transmembrane transport"/>
    <property type="evidence" value="ECO:0007669"/>
    <property type="project" value="InterPro"/>
</dbReference>
<evidence type="ECO:0000259" key="11">
    <source>
        <dbReference type="PROSITE" id="PS50893"/>
    </source>
</evidence>
<comment type="subcellular location">
    <subcellularLocation>
        <location evidence="9">Cell membrane</location>
        <topology evidence="9">Multi-pass membrane protein</topology>
    </subcellularLocation>
    <subcellularLocation>
        <location evidence="1">Membrane</location>
        <topology evidence="1">Multi-pass membrane protein</topology>
    </subcellularLocation>
</comment>
<dbReference type="Pfam" id="PF00528">
    <property type="entry name" value="BPD_transp_1"/>
    <property type="match status" value="1"/>
</dbReference>